<dbReference type="Pfam" id="PF07586">
    <property type="entry name" value="HXXSHH"/>
    <property type="match status" value="1"/>
</dbReference>
<dbReference type="AlphaFoldDB" id="A0A5C6EFV0"/>
<accession>A0A5C6EFV0</accession>
<evidence type="ECO:0008006" key="3">
    <source>
        <dbReference type="Google" id="ProtNLM"/>
    </source>
</evidence>
<comment type="caution">
    <text evidence="1">The sequence shown here is derived from an EMBL/GenBank/DDBJ whole genome shotgun (WGS) entry which is preliminary data.</text>
</comment>
<sequence length="426" mass="46757">MSTASPLVDRRRILRGSGLALALPMLESISPRRATAAAVSSPRTKRLVTIGTYLGFHLPSFSPSEQGRDYTMSPVLKPLEDLRNEFSVFSGLDHRAPNGHQNWKNYLTGKGTPGISLDQIVAKSIGDQTRFESLQVTCGSGAEGRMSFTKEGIALPAIGRPSVLFGHLFRSGTDKARMGYLLDSGGSVLDLALDEASVFQRQVNARDAAKLDEYFTSVREVEKKLQKQRDWLDVPTPKVTFELPDFDPVAPDLSLECESIMYDLMALALETDSTRVISFIAPGQGQVFTIDGEKLSAGYHGLSHHGNDPSKIADFNRVGAEHVRRFGNFLRQLNEKKDVEGRPLLETTAVLFGSGMGDANTHNNSHLPILLAGGGFKHGVHHSIDRSDASRSTPLLGDLFLTVMESMGLEEQRFVKANRNMNEYLL</sequence>
<dbReference type="InterPro" id="IPR011447">
    <property type="entry name" value="DUF1552"/>
</dbReference>
<gene>
    <name evidence="1" type="ORF">Poly51_52700</name>
</gene>
<dbReference type="Proteomes" id="UP000318288">
    <property type="component" value="Unassembled WGS sequence"/>
</dbReference>
<protein>
    <recommendedName>
        <fullName evidence="3">DUF1552 domain-containing protein</fullName>
    </recommendedName>
</protein>
<dbReference type="EMBL" id="SJPW01000007">
    <property type="protein sequence ID" value="TWU47470.1"/>
    <property type="molecule type" value="Genomic_DNA"/>
</dbReference>
<organism evidence="1 2">
    <name type="scientific">Rubripirellula tenax</name>
    <dbReference type="NCBI Taxonomy" id="2528015"/>
    <lineage>
        <taxon>Bacteria</taxon>
        <taxon>Pseudomonadati</taxon>
        <taxon>Planctomycetota</taxon>
        <taxon>Planctomycetia</taxon>
        <taxon>Pirellulales</taxon>
        <taxon>Pirellulaceae</taxon>
        <taxon>Rubripirellula</taxon>
    </lineage>
</organism>
<dbReference type="RefSeq" id="WP_186775795.1">
    <property type="nucleotide sequence ID" value="NZ_SJPW01000007.1"/>
</dbReference>
<dbReference type="InterPro" id="IPR006311">
    <property type="entry name" value="TAT_signal"/>
</dbReference>
<proteinExistence type="predicted"/>
<dbReference type="PROSITE" id="PS51318">
    <property type="entry name" value="TAT"/>
    <property type="match status" value="1"/>
</dbReference>
<evidence type="ECO:0000313" key="1">
    <source>
        <dbReference type="EMBL" id="TWU47470.1"/>
    </source>
</evidence>
<keyword evidence="2" id="KW-1185">Reference proteome</keyword>
<name>A0A5C6EFV0_9BACT</name>
<reference evidence="1 2" key="1">
    <citation type="submission" date="2019-02" db="EMBL/GenBank/DDBJ databases">
        <title>Deep-cultivation of Planctomycetes and their phenomic and genomic characterization uncovers novel biology.</title>
        <authorList>
            <person name="Wiegand S."/>
            <person name="Jogler M."/>
            <person name="Boedeker C."/>
            <person name="Pinto D."/>
            <person name="Vollmers J."/>
            <person name="Rivas-Marin E."/>
            <person name="Kohn T."/>
            <person name="Peeters S.H."/>
            <person name="Heuer A."/>
            <person name="Rast P."/>
            <person name="Oberbeckmann S."/>
            <person name="Bunk B."/>
            <person name="Jeske O."/>
            <person name="Meyerdierks A."/>
            <person name="Storesund J.E."/>
            <person name="Kallscheuer N."/>
            <person name="Luecker S."/>
            <person name="Lage O.M."/>
            <person name="Pohl T."/>
            <person name="Merkel B.J."/>
            <person name="Hornburger P."/>
            <person name="Mueller R.-W."/>
            <person name="Bruemmer F."/>
            <person name="Labrenz M."/>
            <person name="Spormann A.M."/>
            <person name="Op Den Camp H."/>
            <person name="Overmann J."/>
            <person name="Amann R."/>
            <person name="Jetten M.S.M."/>
            <person name="Mascher T."/>
            <person name="Medema M.H."/>
            <person name="Devos D.P."/>
            <person name="Kaster A.-K."/>
            <person name="Ovreas L."/>
            <person name="Rohde M."/>
            <person name="Galperin M.Y."/>
            <person name="Jogler C."/>
        </authorList>
    </citation>
    <scope>NUCLEOTIDE SEQUENCE [LARGE SCALE GENOMIC DNA]</scope>
    <source>
        <strain evidence="1 2">Poly51</strain>
    </source>
</reference>
<evidence type="ECO:0000313" key="2">
    <source>
        <dbReference type="Proteomes" id="UP000318288"/>
    </source>
</evidence>